<dbReference type="Proteomes" id="UP001238540">
    <property type="component" value="Unassembled WGS sequence"/>
</dbReference>
<gene>
    <name evidence="4" type="ORF">QWZ16_14695</name>
    <name evidence="5" type="ORF">QWZ16_15195</name>
</gene>
<protein>
    <submittedName>
        <fullName evidence="4">General secretion pathway protein GspB</fullName>
    </submittedName>
</protein>
<dbReference type="InterPro" id="IPR032389">
    <property type="entry name" value="GspB_C"/>
</dbReference>
<dbReference type="EMBL" id="JAUFQC010000001">
    <property type="protein sequence ID" value="MDN3610944.1"/>
    <property type="molecule type" value="Genomic_DNA"/>
</dbReference>
<evidence type="ECO:0000259" key="3">
    <source>
        <dbReference type="Pfam" id="PF16537"/>
    </source>
</evidence>
<dbReference type="Pfam" id="PF16537">
    <property type="entry name" value="T2SSB"/>
    <property type="match status" value="1"/>
</dbReference>
<keyword evidence="6" id="KW-1185">Reference proteome</keyword>
<comment type="caution">
    <text evidence="4">The sequence shown here is derived from an EMBL/GenBank/DDBJ whole genome shotgun (WGS) entry which is preliminary data.</text>
</comment>
<feature type="compositionally biased region" description="Basic and acidic residues" evidence="1">
    <location>
        <begin position="1"/>
        <end position="15"/>
    </location>
</feature>
<keyword evidence="2" id="KW-1133">Transmembrane helix</keyword>
<feature type="domain" description="Type II secretion system protein GspB C-terminal" evidence="3">
    <location>
        <begin position="184"/>
        <end position="243"/>
    </location>
</feature>
<reference evidence="4" key="3">
    <citation type="submission" date="2023-06" db="EMBL/GenBank/DDBJ databases">
        <authorList>
            <person name="Lucena T."/>
            <person name="Sun Q."/>
        </authorList>
    </citation>
    <scope>NUCLEOTIDE SEQUENCE</scope>
    <source>
        <strain evidence="4">CECT 7398</strain>
    </source>
</reference>
<keyword evidence="2" id="KW-0472">Membrane</keyword>
<proteinExistence type="predicted"/>
<evidence type="ECO:0000256" key="1">
    <source>
        <dbReference type="SAM" id="MobiDB-lite"/>
    </source>
</evidence>
<sequence>MSRVLDALERSEKHHQNVTGQSHQHTRSNGPSPRRVSTWMLVAAVVLPPILAGGLGIYQTYGKQLSVWQQKKQALPEIQEVAFDYRVLPYPNVEPLRNTDELSQFKPVSEPVALNKEKVDLPQRHNPSKTENLLDGLDLSDLSPELALKVESVLASDSSAVVDESSGVELSDLAVSSRQWQGILPPLNFQTHVYSSNSGKRWVKINGTEYSEGDSITKDIQLKSIEPQRSTIRYKGTVIAIPALYEWKG</sequence>
<organism evidence="4 6">
    <name type="scientific">Vibrio ostreicida</name>
    <dbReference type="NCBI Taxonomy" id="526588"/>
    <lineage>
        <taxon>Bacteria</taxon>
        <taxon>Pseudomonadati</taxon>
        <taxon>Pseudomonadota</taxon>
        <taxon>Gammaproteobacteria</taxon>
        <taxon>Vibrionales</taxon>
        <taxon>Vibrionaceae</taxon>
        <taxon>Vibrio</taxon>
    </lineage>
</organism>
<name>A0ABT8BW79_9VIBR</name>
<keyword evidence="2" id="KW-0812">Transmembrane</keyword>
<accession>A0ABT8BW79</accession>
<dbReference type="RefSeq" id="WP_170883448.1">
    <property type="nucleotide sequence ID" value="NZ_JABEYA020000018.1"/>
</dbReference>
<evidence type="ECO:0000256" key="2">
    <source>
        <dbReference type="SAM" id="Phobius"/>
    </source>
</evidence>
<reference evidence="4" key="1">
    <citation type="journal article" date="2014" name="Int. J. Syst. Evol. Microbiol.">
        <title>Complete genome of a new Firmicutes species belonging to the dominant human colonic microbiota ('Ruminococcus bicirculans') reveals two chromosomes and a selective capacity to utilize plant glucans.</title>
        <authorList>
            <consortium name="NISC Comparative Sequencing Program"/>
            <person name="Wegmann U."/>
            <person name="Louis P."/>
            <person name="Goesmann A."/>
            <person name="Henrissat B."/>
            <person name="Duncan S.H."/>
            <person name="Flint H.J."/>
        </authorList>
    </citation>
    <scope>NUCLEOTIDE SEQUENCE</scope>
    <source>
        <strain evidence="4">CECT 7398</strain>
    </source>
</reference>
<evidence type="ECO:0000313" key="6">
    <source>
        <dbReference type="Proteomes" id="UP001238540"/>
    </source>
</evidence>
<feature type="transmembrane region" description="Helical" evidence="2">
    <location>
        <begin position="36"/>
        <end position="58"/>
    </location>
</feature>
<feature type="region of interest" description="Disordered" evidence="1">
    <location>
        <begin position="1"/>
        <end position="34"/>
    </location>
</feature>
<evidence type="ECO:0000313" key="4">
    <source>
        <dbReference type="EMBL" id="MDN3610944.1"/>
    </source>
</evidence>
<dbReference type="EMBL" id="JAUFQC010000005">
    <property type="protein sequence ID" value="MDN3611022.1"/>
    <property type="molecule type" value="Genomic_DNA"/>
</dbReference>
<evidence type="ECO:0000313" key="5">
    <source>
        <dbReference type="EMBL" id="MDN3611022.1"/>
    </source>
</evidence>
<reference evidence="6" key="2">
    <citation type="journal article" date="2019" name="Int. J. Syst. Evol. Microbiol.">
        <title>The Global Catalogue of Microorganisms (GCM) 10K type strain sequencing project: providing services to taxonomists for standard genome sequencing and annotation.</title>
        <authorList>
            <consortium name="The Broad Institute Genomics Platform"/>
            <consortium name="The Broad Institute Genome Sequencing Center for Infectious Disease"/>
            <person name="Wu L."/>
            <person name="Ma J."/>
        </authorList>
    </citation>
    <scope>NUCLEOTIDE SEQUENCE [LARGE SCALE GENOMIC DNA]</scope>
    <source>
        <strain evidence="6">CECT 7398</strain>
    </source>
</reference>
<feature type="compositionally biased region" description="Polar residues" evidence="1">
    <location>
        <begin position="17"/>
        <end position="31"/>
    </location>
</feature>